<dbReference type="Gene3D" id="1.10.357.50">
    <property type="match status" value="1"/>
</dbReference>
<dbReference type="GO" id="GO:0016079">
    <property type="term" value="P:synaptic vesicle exocytosis"/>
    <property type="evidence" value="ECO:0007669"/>
    <property type="project" value="InterPro"/>
</dbReference>
<dbReference type="InterPro" id="IPR057457">
    <property type="entry name" value="CAPS_C2"/>
</dbReference>
<evidence type="ECO:0008006" key="18">
    <source>
        <dbReference type="Google" id="ProtNLM"/>
    </source>
</evidence>
<dbReference type="GO" id="GO:0046872">
    <property type="term" value="F:metal ion binding"/>
    <property type="evidence" value="ECO:0007669"/>
    <property type="project" value="UniProtKB-KW"/>
</dbReference>
<evidence type="ECO:0000256" key="12">
    <source>
        <dbReference type="SAM" id="MobiDB-lite"/>
    </source>
</evidence>
<keyword evidence="9" id="KW-0472">Membrane</keyword>
<reference evidence="16" key="1">
    <citation type="submission" date="2025-08" db="UniProtKB">
        <authorList>
            <consortium name="Ensembl"/>
        </authorList>
    </citation>
    <scope>IDENTIFICATION</scope>
</reference>
<dbReference type="SMART" id="SM00233">
    <property type="entry name" value="PH"/>
    <property type="match status" value="1"/>
</dbReference>
<dbReference type="GO" id="GO:0008289">
    <property type="term" value="F:lipid binding"/>
    <property type="evidence" value="ECO:0007669"/>
    <property type="project" value="UniProtKB-KW"/>
</dbReference>
<feature type="compositionally biased region" description="Basic and acidic residues" evidence="12">
    <location>
        <begin position="827"/>
        <end position="839"/>
    </location>
</feature>
<keyword evidence="17" id="KW-1185">Reference proteome</keyword>
<evidence type="ECO:0000259" key="13">
    <source>
        <dbReference type="PROSITE" id="PS50003"/>
    </source>
</evidence>
<dbReference type="GO" id="GO:0098793">
    <property type="term" value="C:presynapse"/>
    <property type="evidence" value="ECO:0007669"/>
    <property type="project" value="GOC"/>
</dbReference>
<feature type="compositionally biased region" description="Low complexity" evidence="12">
    <location>
        <begin position="28"/>
        <end position="65"/>
    </location>
</feature>
<gene>
    <name evidence="16" type="primary">cadpsb</name>
</gene>
<dbReference type="SMART" id="SM01145">
    <property type="entry name" value="DUF1041"/>
    <property type="match status" value="1"/>
</dbReference>
<dbReference type="Pfam" id="PF00169">
    <property type="entry name" value="PH"/>
    <property type="match status" value="1"/>
</dbReference>
<dbReference type="PANTHER" id="PTHR12166">
    <property type="entry name" value="CALCIUM-DEPENDENT SECRETION ACTIVATOR"/>
    <property type="match status" value="1"/>
</dbReference>
<dbReference type="FunFam" id="1.10.357.50:FF:000002">
    <property type="entry name" value="calcium-dependent secretion activator 2 isoform X7"/>
    <property type="match status" value="1"/>
</dbReference>
<keyword evidence="8" id="KW-0446">Lipid-binding</keyword>
<dbReference type="Ensembl" id="ENSDCDT00010034311.1">
    <property type="protein sequence ID" value="ENSDCDP00010027808.1"/>
    <property type="gene ID" value="ENSDCDG00010015648.1"/>
</dbReference>
<name>A0AAY4C401_9TELE</name>
<dbReference type="PROSITE" id="PS50003">
    <property type="entry name" value="PH_DOMAIN"/>
    <property type="match status" value="1"/>
</dbReference>
<evidence type="ECO:0000256" key="7">
    <source>
        <dbReference type="ARBA" id="ARBA00023018"/>
    </source>
</evidence>
<dbReference type="InterPro" id="IPR014770">
    <property type="entry name" value="Munc13_1"/>
</dbReference>
<dbReference type="GO" id="GO:0015031">
    <property type="term" value="P:protein transport"/>
    <property type="evidence" value="ECO:0007669"/>
    <property type="project" value="UniProtKB-KW"/>
</dbReference>
<dbReference type="GO" id="GO:0030659">
    <property type="term" value="C:cytoplasmic vesicle membrane"/>
    <property type="evidence" value="ECO:0007669"/>
    <property type="project" value="UniProtKB-SubCell"/>
</dbReference>
<feature type="domain" description="PH" evidence="13">
    <location>
        <begin position="488"/>
        <end position="591"/>
    </location>
</feature>
<feature type="region of interest" description="Disordered" evidence="12">
    <location>
        <begin position="1260"/>
        <end position="1279"/>
    </location>
</feature>
<evidence type="ECO:0000256" key="8">
    <source>
        <dbReference type="ARBA" id="ARBA00023121"/>
    </source>
</evidence>
<feature type="region of interest" description="Disordered" evidence="12">
    <location>
        <begin position="1"/>
        <end position="76"/>
    </location>
</feature>
<dbReference type="AlphaFoldDB" id="A0AAY4C401"/>
<dbReference type="InterPro" id="IPR033227">
    <property type="entry name" value="CAPS"/>
</dbReference>
<dbReference type="GeneTree" id="ENSGT00590000083094"/>
<feature type="region of interest" description="Disordered" evidence="12">
    <location>
        <begin position="827"/>
        <end position="847"/>
    </location>
</feature>
<evidence type="ECO:0000256" key="10">
    <source>
        <dbReference type="ARBA" id="ARBA00023329"/>
    </source>
</evidence>
<dbReference type="CDD" id="cd01234">
    <property type="entry name" value="PH_CADPS"/>
    <property type="match status" value="1"/>
</dbReference>
<evidence type="ECO:0000259" key="15">
    <source>
        <dbReference type="PROSITE" id="PS51258"/>
    </source>
</evidence>
<sequence>MLDPSSSEEESDGIVEEESKEVMAPQAGSGSRISPSRTSDSSGGLQPSSRGSSARPSSPSPSAVSEQEKEEVEKFQREEEERKKKLQLYVFVMRCIAYPFNAKQPTDMARRQQKITKQQLQTVKDRFESFLKGDTQIVADEAFINAVQSYYEVFLKSDRVAKMVQMGGFSALDCREVFKRHIEKRVRSLPEIDGLSKETVLSSWMAKFDTIYRGDEDPRKQQQRMTASAASELILSKDQLYEMFQQILGIKKFEHQLLYQACQLDNLDEQAAQIRRELDGRLQMADQIARAGKFPKFVSKEMETMYIEELKSSVNQLMANLESMPVSKGGEFKLQKLKRGHNTSIIDMGQEDENQLSKSDVVLSFTLEVVIMEVQGLKSLAPNRIVYCTMEVEGGEKLQTDQAEASKPAWGTQGDFTSTHPLPAVKVKLFTESTGVLALEDKELGRVVLHPTPNSPKQSELHKMTVTKACPDQDLKIKLAVRMDKPQNMKHCGYLWAFGKNVWKRWKKRFFVLVQVSQYTFAMCSYREKKSEPVELLQLDGYTVDYTDPQPGLDGGRAFFNAVKEGDTVIFASDDEQDRILWVQAMYRATGQSHKPVPPTQVQKLNSKGGAAAQMDAPISQFYADRAQKHGMDEFISANPCSFDHATLFELVQHFTLDHRLNDSFASLGWFSPGQVFVLDEYCARNGVRGCHRHLCYLSDLLARADTGAMIDPTLLHYSFAFCASHVHGNRPDGLGTVVVEEKERFEEIKERLRVLLENQITNFRYCYPFGRPEGALKATLSLLERVLMKDIVTPVPPEEVKGVIRKCLEQAAQINYQHITEYAKMEAEKSQKDHKQDPENAGQMATPAKKLEDTIRLAELVIEVLQQNEDHHAEAAVTSTGDQSAFAWWSDLMVEHAEHFLSLYAVDMDAALEIQSPESWDSFPLFQLLNDFLRLDYHLCNGKFHKHLQDLYAPLVVRYVDLMESSIAQSINRGFERESWEPVNNGSGSSEDMFWKLDALQTFIRDLHWPEEEFAKHLDNRMKLMSSDMIENCVKRTRMAFESKLAKSSRSTDFRIHQSICTMFNVMVDAKDQSAKLCAMEMGQEKQYHSKIDELIEESVKDMIALLVAKFVTILESVLAKISRYDEGTLFSSFLSFTVKAASKYVDVPKPGMDVADGYVTFVRHSQDILREKVNEEVYIERLFDQWYTATMNLLGTWLTERMDQQLHVYQLKILIRIVKKKYRDFRLQGVLDSTLNSKMYDTVRNRLTMEEAAASVREGGMQGISMKDSDEEDEEDD</sequence>
<evidence type="ECO:0000256" key="4">
    <source>
        <dbReference type="ARBA" id="ARBA00022723"/>
    </source>
</evidence>
<dbReference type="Gene3D" id="2.30.29.30">
    <property type="entry name" value="Pleckstrin-homology domain (PH domain)/Phosphotyrosine-binding domain (PTB)"/>
    <property type="match status" value="1"/>
</dbReference>
<dbReference type="Pfam" id="PF25341">
    <property type="entry name" value="C2_CAPS"/>
    <property type="match status" value="1"/>
</dbReference>
<evidence type="ECO:0000313" key="16">
    <source>
        <dbReference type="Ensembl" id="ENSDCDP00010027808.1"/>
    </source>
</evidence>
<dbReference type="InterPro" id="IPR000008">
    <property type="entry name" value="C2_dom"/>
</dbReference>
<keyword evidence="6" id="KW-0653">Protein transport</keyword>
<dbReference type="SUPFAM" id="SSF50729">
    <property type="entry name" value="PH domain-like"/>
    <property type="match status" value="1"/>
</dbReference>
<dbReference type="InterPro" id="IPR011993">
    <property type="entry name" value="PH-like_dom_sf"/>
</dbReference>
<organism evidence="16 17">
    <name type="scientific">Denticeps clupeoides</name>
    <name type="common">denticle herring</name>
    <dbReference type="NCBI Taxonomy" id="299321"/>
    <lineage>
        <taxon>Eukaryota</taxon>
        <taxon>Metazoa</taxon>
        <taxon>Chordata</taxon>
        <taxon>Craniata</taxon>
        <taxon>Vertebrata</taxon>
        <taxon>Euteleostomi</taxon>
        <taxon>Actinopterygii</taxon>
        <taxon>Neopterygii</taxon>
        <taxon>Teleostei</taxon>
        <taxon>Clupei</taxon>
        <taxon>Clupeiformes</taxon>
        <taxon>Denticipitoidei</taxon>
        <taxon>Denticipitidae</taxon>
        <taxon>Denticeps</taxon>
    </lineage>
</organism>
<reference evidence="16" key="2">
    <citation type="submission" date="2025-09" db="UniProtKB">
        <authorList>
            <consortium name="Ensembl"/>
        </authorList>
    </citation>
    <scope>IDENTIFICATION</scope>
</reference>
<dbReference type="PROSITE" id="PS51258">
    <property type="entry name" value="MHD1"/>
    <property type="match status" value="1"/>
</dbReference>
<evidence type="ECO:0000256" key="11">
    <source>
        <dbReference type="ARBA" id="ARBA00034103"/>
    </source>
</evidence>
<accession>A0AAY4C401</accession>
<keyword evidence="10" id="KW-0968">Cytoplasmic vesicle</keyword>
<comment type="subcellular location">
    <subcellularLocation>
        <location evidence="1">Cytoplasmic vesicle membrane</location>
    </subcellularLocation>
    <subcellularLocation>
        <location evidence="11">Synapse</location>
    </subcellularLocation>
</comment>
<keyword evidence="5" id="KW-0106">Calcium</keyword>
<protein>
    <recommendedName>
        <fullName evidence="18">Calcium-dependent secretion activator 1-like</fullName>
    </recommendedName>
</protein>
<dbReference type="PROSITE" id="PS50004">
    <property type="entry name" value="C2"/>
    <property type="match status" value="1"/>
</dbReference>
<evidence type="ECO:0000256" key="6">
    <source>
        <dbReference type="ARBA" id="ARBA00022927"/>
    </source>
</evidence>
<dbReference type="GO" id="GO:0045921">
    <property type="term" value="P:positive regulation of exocytosis"/>
    <property type="evidence" value="ECO:0007669"/>
    <property type="project" value="TreeGrafter"/>
</dbReference>
<dbReference type="Pfam" id="PF06292">
    <property type="entry name" value="MUN"/>
    <property type="match status" value="2"/>
</dbReference>
<dbReference type="Proteomes" id="UP000694580">
    <property type="component" value="Unplaced"/>
</dbReference>
<proteinExistence type="predicted"/>
<keyword evidence="2" id="KW-0813">Transport</keyword>
<evidence type="ECO:0000256" key="3">
    <source>
        <dbReference type="ARBA" id="ARBA00022483"/>
    </source>
</evidence>
<feature type="domain" description="C2" evidence="14">
    <location>
        <begin position="347"/>
        <end position="465"/>
    </location>
</feature>
<feature type="domain" description="MHD1" evidence="15">
    <location>
        <begin position="907"/>
        <end position="1038"/>
    </location>
</feature>
<dbReference type="InterPro" id="IPR010439">
    <property type="entry name" value="MUN_dom"/>
</dbReference>
<evidence type="ECO:0000256" key="1">
    <source>
        <dbReference type="ARBA" id="ARBA00004156"/>
    </source>
</evidence>
<dbReference type="FunFam" id="2.30.29.30:FF:000007">
    <property type="entry name" value="Calcium-dependent secretion activator 2 isoform B"/>
    <property type="match status" value="1"/>
</dbReference>
<keyword evidence="4" id="KW-0479">Metal-binding</keyword>
<evidence type="ECO:0000259" key="14">
    <source>
        <dbReference type="PROSITE" id="PS50004"/>
    </source>
</evidence>
<dbReference type="GO" id="GO:0098978">
    <property type="term" value="C:glutamatergic synapse"/>
    <property type="evidence" value="ECO:0007669"/>
    <property type="project" value="TreeGrafter"/>
</dbReference>
<evidence type="ECO:0000313" key="17">
    <source>
        <dbReference type="Proteomes" id="UP000694580"/>
    </source>
</evidence>
<evidence type="ECO:0000256" key="2">
    <source>
        <dbReference type="ARBA" id="ARBA00022448"/>
    </source>
</evidence>
<dbReference type="GO" id="GO:1990504">
    <property type="term" value="P:dense core granule exocytosis"/>
    <property type="evidence" value="ECO:0007669"/>
    <property type="project" value="InterPro"/>
</dbReference>
<dbReference type="PANTHER" id="PTHR12166:SF6">
    <property type="entry name" value="CALCIUM-DEPENDENT SECRETION ACTIVATOR 1"/>
    <property type="match status" value="1"/>
</dbReference>
<keyword evidence="3" id="KW-0268">Exocytosis</keyword>
<feature type="compositionally biased region" description="Acidic residues" evidence="12">
    <location>
        <begin position="1"/>
        <end position="19"/>
    </location>
</feature>
<dbReference type="InterPro" id="IPR001849">
    <property type="entry name" value="PH_domain"/>
</dbReference>
<evidence type="ECO:0000256" key="9">
    <source>
        <dbReference type="ARBA" id="ARBA00023136"/>
    </source>
</evidence>
<keyword evidence="7" id="KW-0770">Synapse</keyword>
<evidence type="ECO:0000256" key="5">
    <source>
        <dbReference type="ARBA" id="ARBA00022837"/>
    </source>
</evidence>